<reference evidence="1" key="1">
    <citation type="submission" date="2020-04" db="EMBL/GenBank/DDBJ databases">
        <authorList>
            <person name="Alioto T."/>
            <person name="Alioto T."/>
            <person name="Gomez Garrido J."/>
        </authorList>
    </citation>
    <scope>NUCLEOTIDE SEQUENCE</scope>
    <source>
        <strain evidence="1">A484AB</strain>
    </source>
</reference>
<dbReference type="AlphaFoldDB" id="A0A6S7G0Q1"/>
<evidence type="ECO:0000313" key="2">
    <source>
        <dbReference type="Proteomes" id="UP001152795"/>
    </source>
</evidence>
<evidence type="ECO:0000313" key="1">
    <source>
        <dbReference type="EMBL" id="CAB3982279.1"/>
    </source>
</evidence>
<keyword evidence="2" id="KW-1185">Reference proteome</keyword>
<sequence>MLINCGASVRGPSFVNVPSPLVMAEKMELEEICELMQPSSSEEEDDIIASYDIGFGKSMHTVFETNETKKIDRSSCGYMTGVVGDIGTCKNNRSVMSRSSGYSWVGVIPGDLHTKGHLV</sequence>
<proteinExistence type="predicted"/>
<protein>
    <submittedName>
        <fullName evidence="1">Uncharacterized protein</fullName>
    </submittedName>
</protein>
<name>A0A6S7G0Q1_PARCT</name>
<dbReference type="Proteomes" id="UP001152795">
    <property type="component" value="Unassembled WGS sequence"/>
</dbReference>
<organism evidence="1 2">
    <name type="scientific">Paramuricea clavata</name>
    <name type="common">Red gorgonian</name>
    <name type="synonym">Violescent sea-whip</name>
    <dbReference type="NCBI Taxonomy" id="317549"/>
    <lineage>
        <taxon>Eukaryota</taxon>
        <taxon>Metazoa</taxon>
        <taxon>Cnidaria</taxon>
        <taxon>Anthozoa</taxon>
        <taxon>Octocorallia</taxon>
        <taxon>Malacalcyonacea</taxon>
        <taxon>Plexauridae</taxon>
        <taxon>Paramuricea</taxon>
    </lineage>
</organism>
<gene>
    <name evidence="1" type="ORF">PACLA_8A070481</name>
</gene>
<dbReference type="EMBL" id="CACRXK020000485">
    <property type="protein sequence ID" value="CAB3982279.1"/>
    <property type="molecule type" value="Genomic_DNA"/>
</dbReference>
<accession>A0A6S7G0Q1</accession>
<comment type="caution">
    <text evidence="1">The sequence shown here is derived from an EMBL/GenBank/DDBJ whole genome shotgun (WGS) entry which is preliminary data.</text>
</comment>